<dbReference type="SUPFAM" id="SSF52317">
    <property type="entry name" value="Class I glutamine amidotransferase-like"/>
    <property type="match status" value="1"/>
</dbReference>
<dbReference type="Proteomes" id="UP000285278">
    <property type="component" value="Unassembled WGS sequence"/>
</dbReference>
<dbReference type="NCBIfam" id="TIGR01382">
    <property type="entry name" value="PfpI"/>
    <property type="match status" value="1"/>
</dbReference>
<protein>
    <submittedName>
        <fullName evidence="3">Type 1 glutamine amidotransferase</fullName>
    </submittedName>
</protein>
<dbReference type="STRING" id="1451189.CFAL_07780"/>
<evidence type="ECO:0000256" key="1">
    <source>
        <dbReference type="ARBA" id="ARBA00008542"/>
    </source>
</evidence>
<name>A0A418Q599_9CORY</name>
<dbReference type="PANTHER" id="PTHR42733">
    <property type="entry name" value="DJ-1 PROTEIN"/>
    <property type="match status" value="1"/>
</dbReference>
<keyword evidence="3" id="KW-0315">Glutamine amidotransferase</keyword>
<dbReference type="AlphaFoldDB" id="A0A418Q599"/>
<evidence type="ECO:0000313" key="3">
    <source>
        <dbReference type="EMBL" id="RIX33730.1"/>
    </source>
</evidence>
<reference evidence="3 4" key="1">
    <citation type="submission" date="2018-09" db="EMBL/GenBank/DDBJ databases">
        <title>Optimization and identification of Corynebacterium falsenii FN1-14 from fish paste.</title>
        <authorList>
            <person name="Daroonpunt R."/>
            <person name="Tanasupawat S."/>
        </authorList>
    </citation>
    <scope>NUCLEOTIDE SEQUENCE [LARGE SCALE GENOMIC DNA]</scope>
    <source>
        <strain evidence="3 4">FN1-14</strain>
    </source>
</reference>
<dbReference type="InterPro" id="IPR029062">
    <property type="entry name" value="Class_I_gatase-like"/>
</dbReference>
<keyword evidence="3" id="KW-0808">Transferase</keyword>
<feature type="domain" description="DJ-1/PfpI" evidence="2">
    <location>
        <begin position="8"/>
        <end position="171"/>
    </location>
</feature>
<accession>A0A418Q599</accession>
<dbReference type="PANTHER" id="PTHR42733:SF12">
    <property type="entry name" value="PROTEINASE"/>
    <property type="match status" value="1"/>
</dbReference>
<keyword evidence="4" id="KW-1185">Reference proteome</keyword>
<dbReference type="GO" id="GO:0016740">
    <property type="term" value="F:transferase activity"/>
    <property type="evidence" value="ECO:0007669"/>
    <property type="project" value="UniProtKB-KW"/>
</dbReference>
<proteinExistence type="inferred from homology"/>
<dbReference type="Gene3D" id="3.40.50.880">
    <property type="match status" value="1"/>
</dbReference>
<dbReference type="RefSeq" id="WP_025403127.1">
    <property type="nucleotide sequence ID" value="NZ_CBCRUA010000037.1"/>
</dbReference>
<dbReference type="EMBL" id="QXJK01000012">
    <property type="protein sequence ID" value="RIX33730.1"/>
    <property type="molecule type" value="Genomic_DNA"/>
</dbReference>
<dbReference type="Pfam" id="PF01965">
    <property type="entry name" value="DJ-1_PfpI"/>
    <property type="match status" value="1"/>
</dbReference>
<dbReference type="InterPro" id="IPR006286">
    <property type="entry name" value="C56_PfpI-like"/>
</dbReference>
<dbReference type="OrthoDB" id="9792284at2"/>
<organism evidence="3 4">
    <name type="scientific">Corynebacterium falsenii</name>
    <dbReference type="NCBI Taxonomy" id="108486"/>
    <lineage>
        <taxon>Bacteria</taxon>
        <taxon>Bacillati</taxon>
        <taxon>Actinomycetota</taxon>
        <taxon>Actinomycetes</taxon>
        <taxon>Mycobacteriales</taxon>
        <taxon>Corynebacteriaceae</taxon>
        <taxon>Corynebacterium</taxon>
    </lineage>
</organism>
<sequence>MSELSNRTIAVIATDGFEDSELTSPLEAVKAAGATVKVISTESGSIEGKNGTTVDVDMTTEQAKGENFDGIILPGGTGNADAIRMDDNAVAIVKAHVEADKPLGAICHAAWLLTEADVLKGRTITSFPSLKTDLTNAGADWVDEEVVCDQGLVSSRTPKDLPAFNEKIIEEFAEGEH</sequence>
<evidence type="ECO:0000313" key="4">
    <source>
        <dbReference type="Proteomes" id="UP000285278"/>
    </source>
</evidence>
<dbReference type="CDD" id="cd03134">
    <property type="entry name" value="GATase1_PfpI_like"/>
    <property type="match status" value="1"/>
</dbReference>
<comment type="caution">
    <text evidence="3">The sequence shown here is derived from an EMBL/GenBank/DDBJ whole genome shotgun (WGS) entry which is preliminary data.</text>
</comment>
<comment type="similarity">
    <text evidence="1">Belongs to the peptidase C56 family.</text>
</comment>
<dbReference type="PROSITE" id="PS51276">
    <property type="entry name" value="PEPTIDASE_C56_PFPI"/>
    <property type="match status" value="1"/>
</dbReference>
<gene>
    <name evidence="3" type="ORF">D3M95_09420</name>
</gene>
<dbReference type="InterPro" id="IPR002818">
    <property type="entry name" value="DJ-1/PfpI"/>
</dbReference>
<evidence type="ECO:0000259" key="2">
    <source>
        <dbReference type="Pfam" id="PF01965"/>
    </source>
</evidence>